<protein>
    <submittedName>
        <fullName evidence="2">Uncharacterized protein</fullName>
    </submittedName>
</protein>
<keyword evidence="1" id="KW-0812">Transmembrane</keyword>
<feature type="transmembrane region" description="Helical" evidence="1">
    <location>
        <begin position="12"/>
        <end position="34"/>
    </location>
</feature>
<keyword evidence="1" id="KW-1133">Transmembrane helix</keyword>
<organism evidence="2">
    <name type="scientific">Rhizophora mucronata</name>
    <name type="common">Asiatic mangrove</name>
    <dbReference type="NCBI Taxonomy" id="61149"/>
    <lineage>
        <taxon>Eukaryota</taxon>
        <taxon>Viridiplantae</taxon>
        <taxon>Streptophyta</taxon>
        <taxon>Embryophyta</taxon>
        <taxon>Tracheophyta</taxon>
        <taxon>Spermatophyta</taxon>
        <taxon>Magnoliopsida</taxon>
        <taxon>eudicotyledons</taxon>
        <taxon>Gunneridae</taxon>
        <taxon>Pentapetalae</taxon>
        <taxon>rosids</taxon>
        <taxon>fabids</taxon>
        <taxon>Malpighiales</taxon>
        <taxon>Rhizophoraceae</taxon>
        <taxon>Rhizophora</taxon>
    </lineage>
</organism>
<evidence type="ECO:0000256" key="1">
    <source>
        <dbReference type="SAM" id="Phobius"/>
    </source>
</evidence>
<sequence length="35" mass="4223">MQSQLQDWDCIFLFFSFLLRLLSAARLTISVFWLI</sequence>
<proteinExistence type="predicted"/>
<dbReference type="AlphaFoldDB" id="A0A2P2PH33"/>
<accession>A0A2P2PH33</accession>
<reference evidence="2" key="1">
    <citation type="submission" date="2018-02" db="EMBL/GenBank/DDBJ databases">
        <title>Rhizophora mucronata_Transcriptome.</title>
        <authorList>
            <person name="Meera S.P."/>
            <person name="Sreeshan A."/>
            <person name="Augustine A."/>
        </authorList>
    </citation>
    <scope>NUCLEOTIDE SEQUENCE</scope>
    <source>
        <tissue evidence="2">Leaf</tissue>
    </source>
</reference>
<dbReference type="EMBL" id="GGEC01073604">
    <property type="protein sequence ID" value="MBX54088.1"/>
    <property type="molecule type" value="Transcribed_RNA"/>
</dbReference>
<evidence type="ECO:0000313" key="2">
    <source>
        <dbReference type="EMBL" id="MBX54088.1"/>
    </source>
</evidence>
<keyword evidence="1" id="KW-0472">Membrane</keyword>
<name>A0A2P2PH33_RHIMU</name>